<name>A0AAW2U1R1_9LAMI</name>
<comment type="caution">
    <text evidence="1">The sequence shown here is derived from an EMBL/GenBank/DDBJ whole genome shotgun (WGS) entry which is preliminary data.</text>
</comment>
<evidence type="ECO:0000313" key="1">
    <source>
        <dbReference type="EMBL" id="KAL0410938.1"/>
    </source>
</evidence>
<sequence>MGVRDLGAFNTALIAKQAWRILTKPDNLLSKILKARYLPYGSFMEAGLGYNPSSTWRSIWRSQPLIRDGCRWCIGDGKSVRIWGDLWLPRPHSFRPLHVHNAIPWNARVDYLIDQERHCWIENVINNNFTSEDAEQINTLPLATHGIKDTLVGTILKMVNSQSGVDTTFKGNYVKDSTTRTEAQPVPITSLGGNSFGIAKCRIKSKHLYGDFARTPSH</sequence>
<accession>A0AAW2U1R1</accession>
<protein>
    <submittedName>
        <fullName evidence="1">Uncharacterized protein</fullName>
    </submittedName>
</protein>
<proteinExistence type="predicted"/>
<organism evidence="1">
    <name type="scientific">Sesamum latifolium</name>
    <dbReference type="NCBI Taxonomy" id="2727402"/>
    <lineage>
        <taxon>Eukaryota</taxon>
        <taxon>Viridiplantae</taxon>
        <taxon>Streptophyta</taxon>
        <taxon>Embryophyta</taxon>
        <taxon>Tracheophyta</taxon>
        <taxon>Spermatophyta</taxon>
        <taxon>Magnoliopsida</taxon>
        <taxon>eudicotyledons</taxon>
        <taxon>Gunneridae</taxon>
        <taxon>Pentapetalae</taxon>
        <taxon>asterids</taxon>
        <taxon>lamiids</taxon>
        <taxon>Lamiales</taxon>
        <taxon>Pedaliaceae</taxon>
        <taxon>Sesamum</taxon>
    </lineage>
</organism>
<reference evidence="1" key="1">
    <citation type="submission" date="2020-06" db="EMBL/GenBank/DDBJ databases">
        <authorList>
            <person name="Li T."/>
            <person name="Hu X."/>
            <person name="Zhang T."/>
            <person name="Song X."/>
            <person name="Zhang H."/>
            <person name="Dai N."/>
            <person name="Sheng W."/>
            <person name="Hou X."/>
            <person name="Wei L."/>
        </authorList>
    </citation>
    <scope>NUCLEOTIDE SEQUENCE</scope>
    <source>
        <strain evidence="1">KEN1</strain>
        <tissue evidence="1">Leaf</tissue>
    </source>
</reference>
<reference evidence="1" key="2">
    <citation type="journal article" date="2024" name="Plant">
        <title>Genomic evolution and insights into agronomic trait innovations of Sesamum species.</title>
        <authorList>
            <person name="Miao H."/>
            <person name="Wang L."/>
            <person name="Qu L."/>
            <person name="Liu H."/>
            <person name="Sun Y."/>
            <person name="Le M."/>
            <person name="Wang Q."/>
            <person name="Wei S."/>
            <person name="Zheng Y."/>
            <person name="Lin W."/>
            <person name="Duan Y."/>
            <person name="Cao H."/>
            <person name="Xiong S."/>
            <person name="Wang X."/>
            <person name="Wei L."/>
            <person name="Li C."/>
            <person name="Ma Q."/>
            <person name="Ju M."/>
            <person name="Zhao R."/>
            <person name="Li G."/>
            <person name="Mu C."/>
            <person name="Tian Q."/>
            <person name="Mei H."/>
            <person name="Zhang T."/>
            <person name="Gao T."/>
            <person name="Zhang H."/>
        </authorList>
    </citation>
    <scope>NUCLEOTIDE SEQUENCE</scope>
    <source>
        <strain evidence="1">KEN1</strain>
    </source>
</reference>
<dbReference type="AlphaFoldDB" id="A0AAW2U1R1"/>
<dbReference type="EMBL" id="JACGWN010000013">
    <property type="protein sequence ID" value="KAL0410938.1"/>
    <property type="molecule type" value="Genomic_DNA"/>
</dbReference>
<gene>
    <name evidence="1" type="ORF">Slati_3683500</name>
</gene>